<gene>
    <name evidence="2" type="ORF">SRAS04492_LOCUS5047</name>
</gene>
<sequence length="238" mass="26824">MVQSSKKVNDEFGVKGYEHIKYNPHLDKPTVYSIAKDSGKPKDYISILQKEKKLIPGPQYELGSQMGSKPKFFISKGNTPNFIGDVINQAKKTPGIGQYKTEGTKPKILGNYLQKSEGGGLTDDAIFRAMQTPPHYNPIELEKIKQRTSKWKIIKPTAKDDKKLVKDNSPSPHTYRQAEAKDRIKESPIKYGFSKSPKKSFTDFEIKKSKGVPGIGHYDIKKSDAVITIGARRNQRLR</sequence>
<reference evidence="2" key="1">
    <citation type="submission" date="2021-01" db="EMBL/GenBank/DDBJ databases">
        <authorList>
            <person name="Corre E."/>
            <person name="Pelletier E."/>
            <person name="Niang G."/>
            <person name="Scheremetjew M."/>
            <person name="Finn R."/>
            <person name="Kale V."/>
            <person name="Holt S."/>
            <person name="Cochrane G."/>
            <person name="Meng A."/>
            <person name="Brown T."/>
            <person name="Cohen L."/>
        </authorList>
    </citation>
    <scope>NUCLEOTIDE SEQUENCE</scope>
    <source>
        <strain evidence="2">Ras09</strain>
    </source>
</reference>
<protein>
    <submittedName>
        <fullName evidence="2">Uncharacterized protein</fullName>
    </submittedName>
</protein>
<dbReference type="AlphaFoldDB" id="A0A7S3CNR6"/>
<proteinExistence type="predicted"/>
<dbReference type="EMBL" id="HBIA01009736">
    <property type="protein sequence ID" value="CAE0233248.1"/>
    <property type="molecule type" value="Transcribed_RNA"/>
</dbReference>
<organism evidence="2">
    <name type="scientific">Strombidium rassoulzadegani</name>
    <dbReference type="NCBI Taxonomy" id="1082188"/>
    <lineage>
        <taxon>Eukaryota</taxon>
        <taxon>Sar</taxon>
        <taxon>Alveolata</taxon>
        <taxon>Ciliophora</taxon>
        <taxon>Intramacronucleata</taxon>
        <taxon>Spirotrichea</taxon>
        <taxon>Oligotrichia</taxon>
        <taxon>Strombidiidae</taxon>
        <taxon>Strombidium</taxon>
    </lineage>
</organism>
<evidence type="ECO:0000256" key="1">
    <source>
        <dbReference type="SAM" id="MobiDB-lite"/>
    </source>
</evidence>
<accession>A0A7S3CNR6</accession>
<feature type="region of interest" description="Disordered" evidence="1">
    <location>
        <begin position="162"/>
        <end position="182"/>
    </location>
</feature>
<evidence type="ECO:0000313" key="2">
    <source>
        <dbReference type="EMBL" id="CAE0233248.1"/>
    </source>
</evidence>
<name>A0A7S3CNR6_9SPIT</name>